<evidence type="ECO:0000256" key="1">
    <source>
        <dbReference type="SAM" id="Phobius"/>
    </source>
</evidence>
<keyword evidence="1" id="KW-0812">Transmembrane</keyword>
<dbReference type="AlphaFoldDB" id="M9RQI6"/>
<dbReference type="Pfam" id="PF00892">
    <property type="entry name" value="EamA"/>
    <property type="match status" value="2"/>
</dbReference>
<feature type="transmembrane region" description="Helical" evidence="1">
    <location>
        <begin position="268"/>
        <end position="285"/>
    </location>
</feature>
<keyword evidence="1" id="KW-0472">Membrane</keyword>
<dbReference type="EMBL" id="CP003742">
    <property type="protein sequence ID" value="AGI72726.1"/>
    <property type="molecule type" value="Genomic_DNA"/>
</dbReference>
<dbReference type="SUPFAM" id="SSF103481">
    <property type="entry name" value="Multidrug resistance efflux transporter EmrE"/>
    <property type="match status" value="2"/>
</dbReference>
<keyword evidence="1" id="KW-1133">Transmembrane helix</keyword>
<feature type="transmembrane region" description="Helical" evidence="1">
    <location>
        <begin position="122"/>
        <end position="141"/>
    </location>
</feature>
<dbReference type="KEGG" id="oar:OA238_c26880"/>
<feature type="domain" description="EamA" evidence="2">
    <location>
        <begin position="8"/>
        <end position="137"/>
    </location>
</feature>
<protein>
    <recommendedName>
        <fullName evidence="2">EamA domain-containing protein</fullName>
    </recommendedName>
</protein>
<feature type="transmembrane region" description="Helical" evidence="1">
    <location>
        <begin position="182"/>
        <end position="203"/>
    </location>
</feature>
<evidence type="ECO:0000259" key="2">
    <source>
        <dbReference type="Pfam" id="PF00892"/>
    </source>
</evidence>
<dbReference type="STRING" id="391616.OA238_c26880"/>
<dbReference type="PANTHER" id="PTHR22911">
    <property type="entry name" value="ACYL-MALONYL CONDENSING ENZYME-RELATED"/>
    <property type="match status" value="1"/>
</dbReference>
<dbReference type="eggNOG" id="COG0697">
    <property type="taxonomic scope" value="Bacteria"/>
</dbReference>
<dbReference type="InterPro" id="IPR000620">
    <property type="entry name" value="EamA_dom"/>
</dbReference>
<dbReference type="RefSeq" id="WP_015495787.1">
    <property type="nucleotide sequence ID" value="NC_020908.1"/>
</dbReference>
<feature type="transmembrane region" description="Helical" evidence="1">
    <location>
        <begin position="6"/>
        <end position="25"/>
    </location>
</feature>
<accession>M9RQI6</accession>
<name>M9RQI6_9RHOB</name>
<evidence type="ECO:0000313" key="3">
    <source>
        <dbReference type="EMBL" id="AGI72726.1"/>
    </source>
</evidence>
<feature type="transmembrane region" description="Helical" evidence="1">
    <location>
        <begin position="37"/>
        <end position="56"/>
    </location>
</feature>
<feature type="transmembrane region" description="Helical" evidence="1">
    <location>
        <begin position="242"/>
        <end position="261"/>
    </location>
</feature>
<feature type="transmembrane region" description="Helical" evidence="1">
    <location>
        <begin position="96"/>
        <end position="116"/>
    </location>
</feature>
<keyword evidence="4" id="KW-1185">Reference proteome</keyword>
<dbReference type="PANTHER" id="PTHR22911:SF137">
    <property type="entry name" value="SOLUTE CARRIER FAMILY 35 MEMBER G2-RELATED"/>
    <property type="match status" value="1"/>
</dbReference>
<gene>
    <name evidence="3" type="ORF">OA238_c26880</name>
</gene>
<reference evidence="3 4" key="1">
    <citation type="journal article" date="2013" name="PLoS ONE">
        <title>Poles Apart: Arctic and Antarctic Octadecabacter strains Share High Genome Plasticity and a New Type of Xanthorhodopsin.</title>
        <authorList>
            <person name="Vollmers J."/>
            <person name="Voget S."/>
            <person name="Dietrich S."/>
            <person name="Gollnow K."/>
            <person name="Smits M."/>
            <person name="Meyer K."/>
            <person name="Brinkhoff T."/>
            <person name="Simon M."/>
            <person name="Daniel R."/>
        </authorList>
    </citation>
    <scope>NUCLEOTIDE SEQUENCE [LARGE SCALE GENOMIC DNA]</scope>
    <source>
        <strain evidence="3 4">238</strain>
    </source>
</reference>
<feature type="domain" description="EamA" evidence="2">
    <location>
        <begin position="154"/>
        <end position="284"/>
    </location>
</feature>
<dbReference type="Proteomes" id="UP000004688">
    <property type="component" value="Chromosome"/>
</dbReference>
<dbReference type="GO" id="GO:0016020">
    <property type="term" value="C:membrane"/>
    <property type="evidence" value="ECO:0007669"/>
    <property type="project" value="InterPro"/>
</dbReference>
<organism evidence="3 4">
    <name type="scientific">Octadecabacter arcticus 238</name>
    <dbReference type="NCBI Taxonomy" id="391616"/>
    <lineage>
        <taxon>Bacteria</taxon>
        <taxon>Pseudomonadati</taxon>
        <taxon>Pseudomonadota</taxon>
        <taxon>Alphaproteobacteria</taxon>
        <taxon>Rhodobacterales</taxon>
        <taxon>Roseobacteraceae</taxon>
        <taxon>Octadecabacter</taxon>
    </lineage>
</organism>
<proteinExistence type="predicted"/>
<sequence length="286" mass="29957">MAARTMSTLALGLIAALCWGFHDICVRFLSQKTPLSACIFIVLLTGLIFHTVLTAVSGEIHALPMQAIWPSLAAGVFFVIATFGLYYAFQRGPVRLVAPLIAGYPILSVGLAAVQGTPIADAQWGAVVAIVVGVAVVAAMSDTSSDDNPPIGPTILFAAISAFGFAGTFALGQYAADISHEIPTTLVTRVLAVGLTVVILLAFKQPFWPGKRALPMLITMGVADGIALYCVLSAGTLPDPQYAAVTASMFGLLTILLAWMFLRERMTLVQWIGGTVAFCGVGVLAV</sequence>
<evidence type="ECO:0000313" key="4">
    <source>
        <dbReference type="Proteomes" id="UP000004688"/>
    </source>
</evidence>
<feature type="transmembrane region" description="Helical" evidence="1">
    <location>
        <begin position="215"/>
        <end position="236"/>
    </location>
</feature>
<dbReference type="HOGENOM" id="CLU_085273_0_0_5"/>
<dbReference type="Gene3D" id="1.10.3730.20">
    <property type="match status" value="1"/>
</dbReference>
<dbReference type="InterPro" id="IPR037185">
    <property type="entry name" value="EmrE-like"/>
</dbReference>
<feature type="transmembrane region" description="Helical" evidence="1">
    <location>
        <begin position="153"/>
        <end position="176"/>
    </location>
</feature>
<feature type="transmembrane region" description="Helical" evidence="1">
    <location>
        <begin position="68"/>
        <end position="89"/>
    </location>
</feature>